<dbReference type="InterPro" id="IPR015797">
    <property type="entry name" value="NUDIX_hydrolase-like_dom_sf"/>
</dbReference>
<dbReference type="Pfam" id="PF12535">
    <property type="entry name" value="Nudix_N"/>
    <property type="match status" value="1"/>
</dbReference>
<accession>A0A810L117</accession>
<sequence>MAQDVAGRLHEMAIELGAMAQNGLHYSTDKYELDRYRRIQELTAELYAMIARADPEQFHRAIVAEVGHATPKLDCRGALFDEAGRVLLVREKVDGRWTLPGGWIDALDTPRHATEREFAEEAGLRVRAEHLAAIFDGTLHNGHMVRGMWHIYKMFFVCDRLDDAEPQAGLDGETTGVGFFALDDLPELSDRRTNAAELALLARHHADRTLQPEVD</sequence>
<dbReference type="PANTHER" id="PTHR43046">
    <property type="entry name" value="GDP-MANNOSE MANNOSYL HYDROLASE"/>
    <property type="match status" value="1"/>
</dbReference>
<dbReference type="PANTHER" id="PTHR43046:SF16">
    <property type="entry name" value="ADP-RIBOSE PYROPHOSPHATASE YJHB-RELATED"/>
    <property type="match status" value="1"/>
</dbReference>
<protein>
    <submittedName>
        <fullName evidence="4">NUDIX hydrolase</fullName>
    </submittedName>
</protein>
<evidence type="ECO:0000256" key="1">
    <source>
        <dbReference type="ARBA" id="ARBA00001946"/>
    </source>
</evidence>
<dbReference type="InterPro" id="IPR059176">
    <property type="entry name" value="UDP-X_N"/>
</dbReference>
<dbReference type="AlphaFoldDB" id="A0A810L117"/>
<feature type="domain" description="Nudix hydrolase" evidence="3">
    <location>
        <begin position="70"/>
        <end position="202"/>
    </location>
</feature>
<dbReference type="InterPro" id="IPR000086">
    <property type="entry name" value="NUDIX_hydrolase_dom"/>
</dbReference>
<dbReference type="SUPFAM" id="SSF55811">
    <property type="entry name" value="Nudix"/>
    <property type="match status" value="1"/>
</dbReference>
<keyword evidence="2 4" id="KW-0378">Hydrolase</keyword>
<name>A0A810L117_9ACTN</name>
<dbReference type="Gene3D" id="3.90.79.10">
    <property type="entry name" value="Nucleoside Triphosphate Pyrophosphohydrolase"/>
    <property type="match status" value="1"/>
</dbReference>
<organism evidence="4 5">
    <name type="scientific">Actinocatenispora sera</name>
    <dbReference type="NCBI Taxonomy" id="390989"/>
    <lineage>
        <taxon>Bacteria</taxon>
        <taxon>Bacillati</taxon>
        <taxon>Actinomycetota</taxon>
        <taxon>Actinomycetes</taxon>
        <taxon>Micromonosporales</taxon>
        <taxon>Micromonosporaceae</taxon>
        <taxon>Actinocatenispora</taxon>
    </lineage>
</organism>
<dbReference type="Proteomes" id="UP000680750">
    <property type="component" value="Chromosome"/>
</dbReference>
<gene>
    <name evidence="4" type="ORF">Asera_32110</name>
</gene>
<evidence type="ECO:0000313" key="4">
    <source>
        <dbReference type="EMBL" id="BCJ29103.1"/>
    </source>
</evidence>
<proteinExistence type="predicted"/>
<evidence type="ECO:0000259" key="3">
    <source>
        <dbReference type="PROSITE" id="PS51462"/>
    </source>
</evidence>
<evidence type="ECO:0000313" key="5">
    <source>
        <dbReference type="Proteomes" id="UP000680750"/>
    </source>
</evidence>
<dbReference type="GO" id="GO:0016787">
    <property type="term" value="F:hydrolase activity"/>
    <property type="evidence" value="ECO:0007669"/>
    <property type="project" value="UniProtKB-KW"/>
</dbReference>
<dbReference type="Pfam" id="PF00293">
    <property type="entry name" value="NUDIX"/>
    <property type="match status" value="1"/>
</dbReference>
<dbReference type="RefSeq" id="WP_035298096.1">
    <property type="nucleotide sequence ID" value="NZ_AP023354.1"/>
</dbReference>
<reference evidence="4" key="1">
    <citation type="submission" date="2020-08" db="EMBL/GenBank/DDBJ databases">
        <title>Whole genome shotgun sequence of Actinocatenispora sera NBRC 101916.</title>
        <authorList>
            <person name="Komaki H."/>
            <person name="Tamura T."/>
        </authorList>
    </citation>
    <scope>NUCLEOTIDE SEQUENCE</scope>
    <source>
        <strain evidence="4">NBRC 101916</strain>
    </source>
</reference>
<evidence type="ECO:0000256" key="2">
    <source>
        <dbReference type="ARBA" id="ARBA00022801"/>
    </source>
</evidence>
<dbReference type="Gene3D" id="6.10.250.1120">
    <property type="match status" value="1"/>
</dbReference>
<comment type="cofactor">
    <cofactor evidence="1">
        <name>Mg(2+)</name>
        <dbReference type="ChEBI" id="CHEBI:18420"/>
    </cofactor>
</comment>
<dbReference type="EMBL" id="AP023354">
    <property type="protein sequence ID" value="BCJ29103.1"/>
    <property type="molecule type" value="Genomic_DNA"/>
</dbReference>
<dbReference type="PROSITE" id="PS51462">
    <property type="entry name" value="NUDIX"/>
    <property type="match status" value="1"/>
</dbReference>
<dbReference type="KEGG" id="aser:Asera_32110"/>
<keyword evidence="5" id="KW-1185">Reference proteome</keyword>